<feature type="transmembrane region" description="Helical" evidence="9">
    <location>
        <begin position="592"/>
        <end position="614"/>
    </location>
</feature>
<dbReference type="PANTHER" id="PTHR11629:SF63">
    <property type="entry name" value="V-TYPE PROTON ATPASE SUBUNIT A"/>
    <property type="match status" value="1"/>
</dbReference>
<evidence type="ECO:0000256" key="9">
    <source>
        <dbReference type="RuleBase" id="RU361189"/>
    </source>
</evidence>
<keyword evidence="5 9" id="KW-0375">Hydrogen ion transport</keyword>
<keyword evidence="8 9" id="KW-0472">Membrane</keyword>
<evidence type="ECO:0000256" key="3">
    <source>
        <dbReference type="ARBA" id="ARBA00022448"/>
    </source>
</evidence>
<sequence length="706" mass="80855">MGDLWRSEYMTLLQLFIPVEAAHDVIESLGQLGLVQFVDLNTHVMAHNRSFVPELKRLGDLQFKLNQIVNQIQATNSALKLLKGKKNVSKEELVRLRPISQMKPEEKEINADKLETILEDIAQQMGQLNQNKKKLDMSYQQIQEMQAILGKDEEGFFTEVGTENAESSDEEMGDFNLDELGPVSIKAMDKRMSITDLDDETLRFLTGVIPREKFSTFEKVVYRQSKGLALMRYRELEEDFPDPETKLPTQKNSFIVFYRGGYLGEKITKIAAAFDSHVYPCPQKKKERKTLRKQLKARGDELSGVIEMGVLQMKKLMTEVALTIDFWHHFLLKEIAIYHTLNQFNFDHGKTLIGECWCPNDSIEVVKAALAEGKKRAGSTLDCILTVIETKQEPPTYFKTNKFTKVFQKIVDSYGIARYREVNPAVFTVITFPWQFGIMFGDFGHGFLLLLFSLYFVWKEKDWEGKPMNEMLAWPYKGRYLLLLMAAYSMWMGALYNECFSVTMDFGSNWVPQFGPGFTNSTFQQKNPTPSGAYAFGVDPVWKGATNELLYYNSMKMKVSIIVGVLQMTVGLFLHLLNALEFKNPLDIWFEFVPRFLFLEAIFGYLCFMIFYKWCVDWMGRDMYNAEAGIYGSNATGVHTGTSGSPGLLNELIYMFLPGGPADNLYTNQSKAQTALVIIAFVSIPFMLFPKPLVMKYQHGKKSYHS</sequence>
<evidence type="ECO:0000256" key="4">
    <source>
        <dbReference type="ARBA" id="ARBA00022692"/>
    </source>
</evidence>
<accession>A0A6B2KYS9</accession>
<evidence type="ECO:0000313" key="11">
    <source>
        <dbReference type="EMBL" id="NDV29876.1"/>
    </source>
</evidence>
<dbReference type="GO" id="GO:0007035">
    <property type="term" value="P:vacuolar acidification"/>
    <property type="evidence" value="ECO:0007669"/>
    <property type="project" value="TreeGrafter"/>
</dbReference>
<dbReference type="GO" id="GO:0046961">
    <property type="term" value="F:proton-transporting ATPase activity, rotational mechanism"/>
    <property type="evidence" value="ECO:0007669"/>
    <property type="project" value="InterPro"/>
</dbReference>
<dbReference type="PIRSF" id="PIRSF001293">
    <property type="entry name" value="ATP6V0A1"/>
    <property type="match status" value="1"/>
</dbReference>
<keyword evidence="4 9" id="KW-0812">Transmembrane</keyword>
<dbReference type="PANTHER" id="PTHR11629">
    <property type="entry name" value="VACUOLAR PROTON ATPASES"/>
    <property type="match status" value="1"/>
</dbReference>
<dbReference type="EMBL" id="GIBP01000907">
    <property type="protein sequence ID" value="NDV29876.1"/>
    <property type="molecule type" value="Transcribed_RNA"/>
</dbReference>
<keyword evidence="10" id="KW-0175">Coiled coil</keyword>
<evidence type="ECO:0000256" key="2">
    <source>
        <dbReference type="ARBA" id="ARBA00009904"/>
    </source>
</evidence>
<proteinExistence type="inferred from homology"/>
<dbReference type="GO" id="GO:0051117">
    <property type="term" value="F:ATPase binding"/>
    <property type="evidence" value="ECO:0007669"/>
    <property type="project" value="TreeGrafter"/>
</dbReference>
<evidence type="ECO:0000256" key="1">
    <source>
        <dbReference type="ARBA" id="ARBA00004141"/>
    </source>
</evidence>
<dbReference type="Pfam" id="PF01496">
    <property type="entry name" value="V_ATPase_I"/>
    <property type="match status" value="1"/>
</dbReference>
<dbReference type="AlphaFoldDB" id="A0A6B2KYS9"/>
<feature type="transmembrane region" description="Helical" evidence="9">
    <location>
        <begin position="559"/>
        <end position="580"/>
    </location>
</feature>
<name>A0A6B2KYS9_9EUKA</name>
<dbReference type="GO" id="GO:0000220">
    <property type="term" value="C:vacuolar proton-transporting V-type ATPase, V0 domain"/>
    <property type="evidence" value="ECO:0007669"/>
    <property type="project" value="InterPro"/>
</dbReference>
<protein>
    <recommendedName>
        <fullName evidence="9">V-type proton ATPase subunit a</fullName>
    </recommendedName>
</protein>
<feature type="coiled-coil region" evidence="10">
    <location>
        <begin position="111"/>
        <end position="138"/>
    </location>
</feature>
<evidence type="ECO:0000256" key="5">
    <source>
        <dbReference type="ARBA" id="ARBA00022781"/>
    </source>
</evidence>
<keyword evidence="7 9" id="KW-0406">Ion transport</keyword>
<evidence type="ECO:0000256" key="10">
    <source>
        <dbReference type="SAM" id="Coils"/>
    </source>
</evidence>
<keyword evidence="3 9" id="KW-0813">Transport</keyword>
<comment type="similarity">
    <text evidence="2 9">Belongs to the V-ATPase 116 kDa subunit family.</text>
</comment>
<feature type="transmembrane region" description="Helical" evidence="9">
    <location>
        <begin position="672"/>
        <end position="689"/>
    </location>
</feature>
<evidence type="ECO:0000256" key="8">
    <source>
        <dbReference type="ARBA" id="ARBA00023136"/>
    </source>
</evidence>
<dbReference type="InterPro" id="IPR002490">
    <property type="entry name" value="V-ATPase_116kDa_su"/>
</dbReference>
<reference evidence="11" key="1">
    <citation type="journal article" date="2020" name="J. Eukaryot. Microbiol.">
        <title>De novo Sequencing, Assembly and Annotation of the Transcriptome for the Free-Living Testate Amoeba Arcella intermedia.</title>
        <authorList>
            <person name="Ribeiro G.M."/>
            <person name="Porfirio-Sousa A.L."/>
            <person name="Maurer-Alcala X.X."/>
            <person name="Katz L.A."/>
            <person name="Lahr D.J.G."/>
        </authorList>
    </citation>
    <scope>NUCLEOTIDE SEQUENCE</scope>
</reference>
<organism evidence="11">
    <name type="scientific">Arcella intermedia</name>
    <dbReference type="NCBI Taxonomy" id="1963864"/>
    <lineage>
        <taxon>Eukaryota</taxon>
        <taxon>Amoebozoa</taxon>
        <taxon>Tubulinea</taxon>
        <taxon>Elardia</taxon>
        <taxon>Arcellinida</taxon>
        <taxon>Sphaerothecina</taxon>
        <taxon>Arcellidae</taxon>
        <taxon>Arcella</taxon>
    </lineage>
</organism>
<evidence type="ECO:0000256" key="7">
    <source>
        <dbReference type="ARBA" id="ARBA00023065"/>
    </source>
</evidence>
<comment type="subcellular location">
    <subcellularLocation>
        <location evidence="1">Membrane</location>
        <topology evidence="1">Multi-pass membrane protein</topology>
    </subcellularLocation>
</comment>
<evidence type="ECO:0000256" key="6">
    <source>
        <dbReference type="ARBA" id="ARBA00022989"/>
    </source>
</evidence>
<dbReference type="InterPro" id="IPR026028">
    <property type="entry name" value="V-type_ATPase_116kDa_su_euka"/>
</dbReference>
<keyword evidence="6 9" id="KW-1133">Transmembrane helix</keyword>
<feature type="transmembrane region" description="Helical" evidence="9">
    <location>
        <begin position="434"/>
        <end position="458"/>
    </location>
</feature>
<comment type="function">
    <text evidence="9">Essential component of the vacuolar proton pump (V-ATPase), a multimeric enzyme that catalyzes the translocation of protons across the membranes. Required for assembly and activity of the V-ATPase.</text>
</comment>